<evidence type="ECO:0000313" key="2">
    <source>
        <dbReference type="Proteomes" id="UP000308836"/>
    </source>
</evidence>
<gene>
    <name evidence="1" type="ORF">E5336_10685</name>
</gene>
<name>A0AC61R5G9_9FIRM</name>
<keyword evidence="2" id="KW-1185">Reference proteome</keyword>
<protein>
    <submittedName>
        <fullName evidence="1">Uncharacterized protein</fullName>
    </submittedName>
</protein>
<sequence length="254" mass="28841">MKDKTIYCPKAEKPYFIKTESADGKNVLRVQPDDPFSLTKLEMLVPSLKKEFSLANIVQASKVFEHGGPYVDLYGATPAAAQDDPRCRTSGSLVRYTFENTSYPLYPAEAFLIWLVFLALRQNRVLSRKLCEYDGFSCEKEPVLALAYGMYVALARNGKIRAVETFDDLIDLLYNQDVVVMKEQKPKDPDLRKSLVLRQPSRKKAFAIGDWIVHPTIGKGEVVKKDAKTYTIFFKVAGPKTLLKDFVEKQCHLM</sequence>
<accession>A0AC61R5G9</accession>
<evidence type="ECO:0000313" key="1">
    <source>
        <dbReference type="EMBL" id="TGY65013.1"/>
    </source>
</evidence>
<dbReference type="Proteomes" id="UP000308836">
    <property type="component" value="Unassembled WGS sequence"/>
</dbReference>
<proteinExistence type="predicted"/>
<dbReference type="EMBL" id="SRYG01000025">
    <property type="protein sequence ID" value="TGY65013.1"/>
    <property type="molecule type" value="Genomic_DNA"/>
</dbReference>
<reference evidence="1" key="1">
    <citation type="submission" date="2019-04" db="EMBL/GenBank/DDBJ databases">
        <title>Microbes associate with the intestines of laboratory mice.</title>
        <authorList>
            <person name="Navarre W."/>
            <person name="Wong E."/>
            <person name="Huang K."/>
            <person name="Tropini C."/>
            <person name="Ng K."/>
            <person name="Yu B."/>
        </authorList>
    </citation>
    <scope>NUCLEOTIDE SEQUENCE</scope>
    <source>
        <strain evidence="1">NM09_H32</strain>
    </source>
</reference>
<organism evidence="1 2">
    <name type="scientific">Dubosiella muris</name>
    <dbReference type="NCBI Taxonomy" id="3038133"/>
    <lineage>
        <taxon>Bacteria</taxon>
        <taxon>Bacillati</taxon>
        <taxon>Bacillota</taxon>
        <taxon>Erysipelotrichia</taxon>
        <taxon>Erysipelotrichales</taxon>
        <taxon>Erysipelotrichaceae</taxon>
        <taxon>Dubosiella</taxon>
    </lineage>
</organism>
<comment type="caution">
    <text evidence="1">The sequence shown here is derived from an EMBL/GenBank/DDBJ whole genome shotgun (WGS) entry which is preliminary data.</text>
</comment>